<accession>A0A5J4FYA2</accession>
<dbReference type="Proteomes" id="UP000326994">
    <property type="component" value="Unassembled WGS sequence"/>
</dbReference>
<proteinExistence type="predicted"/>
<comment type="caution">
    <text evidence="1">The sequence shown here is derived from an EMBL/GenBank/DDBJ whole genome shotgun (WGS) entry which is preliminary data.</text>
</comment>
<name>A0A5J4FYA2_9FLAO</name>
<dbReference type="RefSeq" id="WP_151894090.1">
    <property type="nucleotide sequence ID" value="NZ_BKCF01000002.1"/>
</dbReference>
<protein>
    <submittedName>
        <fullName evidence="1">Uncharacterized protein</fullName>
    </submittedName>
</protein>
<dbReference type="EMBL" id="BKCF01000002">
    <property type="protein sequence ID" value="GEQ86164.1"/>
    <property type="molecule type" value="Genomic_DNA"/>
</dbReference>
<gene>
    <name evidence="1" type="ORF">ULMS_16720</name>
</gene>
<keyword evidence="2" id="KW-1185">Reference proteome</keyword>
<evidence type="ECO:0000313" key="2">
    <source>
        <dbReference type="Proteomes" id="UP000326994"/>
    </source>
</evidence>
<dbReference type="OrthoDB" id="615153at2"/>
<evidence type="ECO:0000313" key="1">
    <source>
        <dbReference type="EMBL" id="GEQ86164.1"/>
    </source>
</evidence>
<dbReference type="AlphaFoldDB" id="A0A5J4FYA2"/>
<organism evidence="1 2">
    <name type="scientific">Patiriisocius marinistellae</name>
    <dbReference type="NCBI Taxonomy" id="2494560"/>
    <lineage>
        <taxon>Bacteria</taxon>
        <taxon>Pseudomonadati</taxon>
        <taxon>Bacteroidota</taxon>
        <taxon>Flavobacteriia</taxon>
        <taxon>Flavobacteriales</taxon>
        <taxon>Flavobacteriaceae</taxon>
        <taxon>Patiriisocius</taxon>
    </lineage>
</organism>
<sequence>MSLEHNPIAQLVTQIQNKWNNEVTPYPHLKLVRWLIIPEQARLYEGFLRLESTASGNLPDMVLVLLTPFTSTLHHSKNLIKHWIDAYKNDTETLKELKAKDKDYKWDTDVYEAKISEDTEKNNLLLIDMLRDFQKLLPEVDRPLTFTLFPYSVEDPKEYGRWLNTMIELGLPKHVRFMVFDYADERHLDIAMKEVEDIGKSLSVPLDLDGAISKIATSGDPNKPEVQFRICVSKMTKAVNNNNRENVHKWGKKAIEAAQRSGVNSFFASAHLVYAGMLFEFKEFEIINELLQKALTLATQGLKAGDDTCKPLLIQIYGFQASAKQLEKKLEDAATLFCKQADTALEHGYPQQPLTAWWMAYNAIKKKDKKKYNTIVEKAYQFGSQQEIETLQSTCMTFIAADYYNILDKQNNTAHCKEIDTFMITVDGEDWRSQVETKRKEMEKRKLSLFNWF</sequence>
<reference evidence="1 2" key="1">
    <citation type="submission" date="2019-08" db="EMBL/GenBank/DDBJ databases">
        <title>Ulvibacter marinistellae sp. nov., isolated from a starfish, Patiria pectinifera.</title>
        <authorList>
            <person name="Kawano K."/>
            <person name="Ushijima N."/>
            <person name="Kihara M."/>
            <person name="Itoh H."/>
        </authorList>
    </citation>
    <scope>NUCLEOTIDE SEQUENCE [LARGE SCALE GENOMIC DNA]</scope>
    <source>
        <strain evidence="1 2">KK4</strain>
    </source>
</reference>